<dbReference type="AlphaFoldDB" id="A0A0A9HIV6"/>
<proteinExistence type="predicted"/>
<protein>
    <submittedName>
        <fullName evidence="1">Uncharacterized protein</fullName>
    </submittedName>
</protein>
<organism evidence="1">
    <name type="scientific">Arundo donax</name>
    <name type="common">Giant reed</name>
    <name type="synonym">Donax arundinaceus</name>
    <dbReference type="NCBI Taxonomy" id="35708"/>
    <lineage>
        <taxon>Eukaryota</taxon>
        <taxon>Viridiplantae</taxon>
        <taxon>Streptophyta</taxon>
        <taxon>Embryophyta</taxon>
        <taxon>Tracheophyta</taxon>
        <taxon>Spermatophyta</taxon>
        <taxon>Magnoliopsida</taxon>
        <taxon>Liliopsida</taxon>
        <taxon>Poales</taxon>
        <taxon>Poaceae</taxon>
        <taxon>PACMAD clade</taxon>
        <taxon>Arundinoideae</taxon>
        <taxon>Arundineae</taxon>
        <taxon>Arundo</taxon>
    </lineage>
</organism>
<reference evidence="1" key="1">
    <citation type="submission" date="2014-09" db="EMBL/GenBank/DDBJ databases">
        <authorList>
            <person name="Magalhaes I.L.F."/>
            <person name="Oliveira U."/>
            <person name="Santos F.R."/>
            <person name="Vidigal T.H.D.A."/>
            <person name="Brescovit A.D."/>
            <person name="Santos A.J."/>
        </authorList>
    </citation>
    <scope>NUCLEOTIDE SEQUENCE</scope>
    <source>
        <tissue evidence="1">Shoot tissue taken approximately 20 cm above the soil surface</tissue>
    </source>
</reference>
<reference evidence="1" key="2">
    <citation type="journal article" date="2015" name="Data Brief">
        <title>Shoot transcriptome of the giant reed, Arundo donax.</title>
        <authorList>
            <person name="Barrero R.A."/>
            <person name="Guerrero F.D."/>
            <person name="Moolhuijzen P."/>
            <person name="Goolsby J.A."/>
            <person name="Tidwell J."/>
            <person name="Bellgard S.E."/>
            <person name="Bellgard M.I."/>
        </authorList>
    </citation>
    <scope>NUCLEOTIDE SEQUENCE</scope>
    <source>
        <tissue evidence="1">Shoot tissue taken approximately 20 cm above the soil surface</tissue>
    </source>
</reference>
<sequence>MHLSAYLHRVRTLENHVICVFCVCNEHAQLLYLSLLSDDFLQFSYFPFISG</sequence>
<evidence type="ECO:0000313" key="1">
    <source>
        <dbReference type="EMBL" id="JAE36657.1"/>
    </source>
</evidence>
<name>A0A0A9HIV6_ARUDO</name>
<dbReference type="EMBL" id="GBRH01161239">
    <property type="protein sequence ID" value="JAE36657.1"/>
    <property type="molecule type" value="Transcribed_RNA"/>
</dbReference>
<accession>A0A0A9HIV6</accession>